<proteinExistence type="predicted"/>
<dbReference type="STRING" id="1122125.GCA_000423185_03736"/>
<feature type="compositionally biased region" description="Basic and acidic residues" evidence="1">
    <location>
        <begin position="53"/>
        <end position="62"/>
    </location>
</feature>
<dbReference type="EMBL" id="NHON01000016">
    <property type="protein sequence ID" value="OWJ67098.1"/>
    <property type="molecule type" value="Genomic_DNA"/>
</dbReference>
<organism evidence="2 3">
    <name type="scientific">Inquilinus limosus</name>
    <dbReference type="NCBI Taxonomy" id="171674"/>
    <lineage>
        <taxon>Bacteria</taxon>
        <taxon>Pseudomonadati</taxon>
        <taxon>Pseudomonadota</taxon>
        <taxon>Alphaproteobacteria</taxon>
        <taxon>Rhodospirillales</taxon>
        <taxon>Rhodospirillaceae</taxon>
        <taxon>Inquilinus</taxon>
    </lineage>
</organism>
<feature type="region of interest" description="Disordered" evidence="1">
    <location>
        <begin position="1"/>
        <end position="62"/>
    </location>
</feature>
<dbReference type="Proteomes" id="UP000196655">
    <property type="component" value="Unassembled WGS sequence"/>
</dbReference>
<comment type="caution">
    <text evidence="2">The sequence shown here is derived from an EMBL/GenBank/DDBJ whole genome shotgun (WGS) entry which is preliminary data.</text>
</comment>
<name>A0A211ZP82_9PROT</name>
<dbReference type="AlphaFoldDB" id="A0A211ZP82"/>
<protein>
    <submittedName>
        <fullName evidence="2">Uncharacterized protein</fullName>
    </submittedName>
</protein>
<keyword evidence="3" id="KW-1185">Reference proteome</keyword>
<sequence>MTDQRRPPNAKPASPSRQEREAAALRANLARRKAQSRGRAAVEDEAGAPGGESGRDDRETRG</sequence>
<reference evidence="3" key="1">
    <citation type="submission" date="2017-05" db="EMBL/GenBank/DDBJ databases">
        <authorList>
            <person name="Macchi M."/>
            <person name="Festa S."/>
            <person name="Coppotelli B.M."/>
            <person name="Morelli I.S."/>
        </authorList>
    </citation>
    <scope>NUCLEOTIDE SEQUENCE [LARGE SCALE GENOMIC DNA]</scope>
    <source>
        <strain evidence="3">I</strain>
    </source>
</reference>
<evidence type="ECO:0000313" key="3">
    <source>
        <dbReference type="Proteomes" id="UP000196655"/>
    </source>
</evidence>
<gene>
    <name evidence="2" type="ORF">BWR60_11205</name>
</gene>
<accession>A0A211ZP82</accession>
<evidence type="ECO:0000256" key="1">
    <source>
        <dbReference type="SAM" id="MobiDB-lite"/>
    </source>
</evidence>
<evidence type="ECO:0000313" key="2">
    <source>
        <dbReference type="EMBL" id="OWJ67098.1"/>
    </source>
</evidence>
<dbReference type="RefSeq" id="WP_088151104.1">
    <property type="nucleotide sequence ID" value="NZ_NHON01000016.1"/>
</dbReference>